<accession>A0A2S8RAR1</accession>
<protein>
    <recommendedName>
        <fullName evidence="3">Transposase domain</fullName>
    </recommendedName>
</protein>
<name>A0A2S8RAR1_9FIRM</name>
<dbReference type="OrthoDB" id="9789070at2"/>
<sequence length="102" mass="11842">MLPPNQSHLAYKLILFQQIRQSDRIAKVISKIDLSFVYDLCSYFYSSNPWGRIAEFLPQDALRSLIVMYLVGFTSKELKDTPRYAYLSSFSPTRTPSKAYFS</sequence>
<dbReference type="Proteomes" id="UP000239720">
    <property type="component" value="Unassembled WGS sequence"/>
</dbReference>
<dbReference type="RefSeq" id="WP_105368091.1">
    <property type="nucleotide sequence ID" value="NZ_NEMB01000003.1"/>
</dbReference>
<gene>
    <name evidence="1" type="ORF">B9R14_09045</name>
</gene>
<comment type="caution">
    <text evidence="1">The sequence shown here is derived from an EMBL/GenBank/DDBJ whole genome shotgun (WGS) entry which is preliminary data.</text>
</comment>
<organism evidence="1 2">
    <name type="scientific">Acetivibrio saccincola</name>
    <dbReference type="NCBI Taxonomy" id="1677857"/>
    <lineage>
        <taxon>Bacteria</taxon>
        <taxon>Bacillati</taxon>
        <taxon>Bacillota</taxon>
        <taxon>Clostridia</taxon>
        <taxon>Eubacteriales</taxon>
        <taxon>Oscillospiraceae</taxon>
        <taxon>Acetivibrio</taxon>
    </lineage>
</organism>
<evidence type="ECO:0008006" key="3">
    <source>
        <dbReference type="Google" id="ProtNLM"/>
    </source>
</evidence>
<proteinExistence type="predicted"/>
<evidence type="ECO:0000313" key="1">
    <source>
        <dbReference type="EMBL" id="PQQ66875.1"/>
    </source>
</evidence>
<evidence type="ECO:0000313" key="2">
    <source>
        <dbReference type="Proteomes" id="UP000239720"/>
    </source>
</evidence>
<dbReference type="EMBL" id="NEMB01000003">
    <property type="protein sequence ID" value="PQQ66875.1"/>
    <property type="molecule type" value="Genomic_DNA"/>
</dbReference>
<dbReference type="AlphaFoldDB" id="A0A2S8RAR1"/>
<reference evidence="1 2" key="1">
    <citation type="journal article" date="2018" name="Syst. Appl. Microbiol.">
        <title>Characterization and high-quality draft genome sequence of Herbivorax saccincola A7, an anaerobic, alkaliphilic, thermophilic, cellulolytic, and xylanolytic bacterium.</title>
        <authorList>
            <person name="Aikawa S."/>
            <person name="Baramee S."/>
            <person name="Sermsathanaswadi J."/>
            <person name="Thianheng P."/>
            <person name="Tachaapaikoon C."/>
            <person name="Shikata A."/>
            <person name="Waeonukul R."/>
            <person name="Pason P."/>
            <person name="Ratanakhanokchai K."/>
            <person name="Kosugi A."/>
        </authorList>
    </citation>
    <scope>NUCLEOTIDE SEQUENCE [LARGE SCALE GENOMIC DNA]</scope>
    <source>
        <strain evidence="1 2">A7</strain>
    </source>
</reference>